<name>A0A1B7P667_9EURO</name>
<keyword evidence="3" id="KW-1185">Reference proteome</keyword>
<dbReference type="Proteomes" id="UP000091918">
    <property type="component" value="Unassembled WGS sequence"/>
</dbReference>
<feature type="compositionally biased region" description="Low complexity" evidence="1">
    <location>
        <begin position="58"/>
        <end position="77"/>
    </location>
</feature>
<feature type="region of interest" description="Disordered" evidence="1">
    <location>
        <begin position="371"/>
        <end position="415"/>
    </location>
</feature>
<dbReference type="EMBL" id="LGUA01000070">
    <property type="protein sequence ID" value="OAX84524.1"/>
    <property type="molecule type" value="Genomic_DNA"/>
</dbReference>
<feature type="compositionally biased region" description="Polar residues" evidence="1">
    <location>
        <begin position="251"/>
        <end position="283"/>
    </location>
</feature>
<gene>
    <name evidence="2" type="ORF">ACJ72_01115</name>
</gene>
<proteinExistence type="predicted"/>
<evidence type="ECO:0000313" key="2">
    <source>
        <dbReference type="EMBL" id="OAX84524.1"/>
    </source>
</evidence>
<evidence type="ECO:0000256" key="1">
    <source>
        <dbReference type="SAM" id="MobiDB-lite"/>
    </source>
</evidence>
<sequence length="546" mass="58405">MVLDTSYETPGMSDLLHIPGIPTWPNNQAARKRNGPAFKTFPHRMTYKAVNIPHSFSSSLRSSVGSSGPSSSSTSSSVERYHPLAISRSQAQAGEITRPSAPIPSSRLSVLSKLQQFSSSRSAGSTSTTSSFSGPFVIPRTRPKAGGGPIASSRYSTLSKPQPLHTSARSSPLIHAPAPIPSSRFSSRSVPHSLGSSTRFAPPTRPSAPVPSSTYSTLSKPRYLHVPIRSSRSASTTLTRSALPSRPSAPVPSSQYSTFSKPQHIPLSSRSSRPTSATCSRSSPPALPACPFSAVSTRSSSGDFTSSDSFPSTRCFLSAALKAAALPCRLARPVSARVSTTRSTPLPPTPPIPAARFNRAGSCLKAALEVARRHRSERAQPGSSSSSSLTTVFSSHGSKDGSARAHSNVRRNIKSAKSVKFGGETVHEVDRWIKPGVHSQRGPPSVIGKLAGWSVTPLEKPQEDEDCKYTTYWGGEVSQLTHTHLPGKPCGRSFCSWNALANVQRGLCKIAQLNPNNPATSIRPRLVFEEFNRIREKMRGRGHCLL</sequence>
<feature type="compositionally biased region" description="Polar residues" evidence="1">
    <location>
        <begin position="210"/>
        <end position="219"/>
    </location>
</feature>
<accession>A0A1B7P667</accession>
<organism evidence="2 3">
    <name type="scientific">Emergomyces africanus</name>
    <dbReference type="NCBI Taxonomy" id="1955775"/>
    <lineage>
        <taxon>Eukaryota</taxon>
        <taxon>Fungi</taxon>
        <taxon>Dikarya</taxon>
        <taxon>Ascomycota</taxon>
        <taxon>Pezizomycotina</taxon>
        <taxon>Eurotiomycetes</taxon>
        <taxon>Eurotiomycetidae</taxon>
        <taxon>Onygenales</taxon>
        <taxon>Ajellomycetaceae</taxon>
        <taxon>Emergomyces</taxon>
    </lineage>
</organism>
<evidence type="ECO:0000313" key="3">
    <source>
        <dbReference type="Proteomes" id="UP000091918"/>
    </source>
</evidence>
<dbReference type="AlphaFoldDB" id="A0A1B7P667"/>
<dbReference type="OrthoDB" id="4188768at2759"/>
<feature type="region of interest" description="Disordered" evidence="1">
    <location>
        <begin position="119"/>
        <end position="287"/>
    </location>
</feature>
<feature type="compositionally biased region" description="Low complexity" evidence="1">
    <location>
        <begin position="181"/>
        <end position="193"/>
    </location>
</feature>
<comment type="caution">
    <text evidence="2">The sequence shown here is derived from an EMBL/GenBank/DDBJ whole genome shotgun (WGS) entry which is preliminary data.</text>
</comment>
<feature type="region of interest" description="Disordered" evidence="1">
    <location>
        <begin position="58"/>
        <end position="80"/>
    </location>
</feature>
<protein>
    <submittedName>
        <fullName evidence="2">Uncharacterized protein</fullName>
    </submittedName>
</protein>
<reference evidence="2 3" key="1">
    <citation type="submission" date="2015-07" db="EMBL/GenBank/DDBJ databases">
        <title>Emmonsia species relationships and genome sequence.</title>
        <authorList>
            <person name="Cuomo C.A."/>
            <person name="Schwartz I.S."/>
            <person name="Kenyon C."/>
            <person name="de Hoog G.S."/>
            <person name="Govender N.P."/>
            <person name="Botha A."/>
            <person name="Moreno L."/>
            <person name="de Vries M."/>
            <person name="Munoz J.F."/>
            <person name="Stielow J.B."/>
        </authorList>
    </citation>
    <scope>NUCLEOTIDE SEQUENCE [LARGE SCALE GENOMIC DNA]</scope>
    <source>
        <strain evidence="2 3">CBS 136260</strain>
    </source>
</reference>
<feature type="compositionally biased region" description="Low complexity" evidence="1">
    <location>
        <begin position="229"/>
        <end position="246"/>
    </location>
</feature>
<feature type="compositionally biased region" description="Polar residues" evidence="1">
    <location>
        <begin position="153"/>
        <end position="170"/>
    </location>
</feature>
<feature type="compositionally biased region" description="Low complexity" evidence="1">
    <location>
        <begin position="119"/>
        <end position="133"/>
    </location>
</feature>
<feature type="compositionally biased region" description="Low complexity" evidence="1">
    <location>
        <begin position="383"/>
        <end position="396"/>
    </location>
</feature>